<comment type="caution">
    <text evidence="3">The sequence shown here is derived from an EMBL/GenBank/DDBJ whole genome shotgun (WGS) entry which is preliminary data.</text>
</comment>
<dbReference type="SUPFAM" id="SSF69786">
    <property type="entry name" value="YggU-like"/>
    <property type="match status" value="1"/>
</dbReference>
<proteinExistence type="inferred from homology"/>
<dbReference type="NCBIfam" id="TIGR00251">
    <property type="entry name" value="DUF167 family protein"/>
    <property type="match status" value="1"/>
</dbReference>
<sequence>MSNNLTFLQLKGSDVLLQVYVQPGAKNTDWAGEYGERIKIRLNAPPIDGRANAALTAWLAEQFECANRDVDVVRGANSRSKTICFKNAEARFEKMRATLLTIKNTD</sequence>
<evidence type="ECO:0000313" key="4">
    <source>
        <dbReference type="Proteomes" id="UP000294480"/>
    </source>
</evidence>
<evidence type="ECO:0000256" key="1">
    <source>
        <dbReference type="ARBA" id="ARBA00010364"/>
    </source>
</evidence>
<protein>
    <recommendedName>
        <fullName evidence="2">UPF0235 protein DFR44_10489</fullName>
    </recommendedName>
</protein>
<reference evidence="3 4" key="1">
    <citation type="submission" date="2019-03" db="EMBL/GenBank/DDBJ databases">
        <title>Genomic Encyclopedia of Type Strains, Phase IV (KMG-IV): sequencing the most valuable type-strain genomes for metagenomic binning, comparative biology and taxonomic classification.</title>
        <authorList>
            <person name="Goeker M."/>
        </authorList>
    </citation>
    <scope>NUCLEOTIDE SEQUENCE [LARGE SCALE GENOMIC DNA]</scope>
    <source>
        <strain evidence="3 4">DSM 102852</strain>
    </source>
</reference>
<dbReference type="Pfam" id="PF02594">
    <property type="entry name" value="DUF167"/>
    <property type="match status" value="1"/>
</dbReference>
<dbReference type="Proteomes" id="UP000294480">
    <property type="component" value="Unassembled WGS sequence"/>
</dbReference>
<evidence type="ECO:0000256" key="2">
    <source>
        <dbReference type="HAMAP-Rule" id="MF_00634"/>
    </source>
</evidence>
<gene>
    <name evidence="3" type="ORF">DFR44_10489</name>
</gene>
<comment type="similarity">
    <text evidence="1 2">Belongs to the UPF0235 family.</text>
</comment>
<dbReference type="InterPro" id="IPR036591">
    <property type="entry name" value="YggU-like_sf"/>
</dbReference>
<dbReference type="Gene3D" id="3.30.1200.10">
    <property type="entry name" value="YggU-like"/>
    <property type="match status" value="1"/>
</dbReference>
<dbReference type="PANTHER" id="PTHR13420">
    <property type="entry name" value="UPF0235 PROTEIN C15ORF40"/>
    <property type="match status" value="1"/>
</dbReference>
<keyword evidence="4" id="KW-1185">Reference proteome</keyword>
<dbReference type="GO" id="GO:0005737">
    <property type="term" value="C:cytoplasm"/>
    <property type="evidence" value="ECO:0007669"/>
    <property type="project" value="TreeGrafter"/>
</dbReference>
<evidence type="ECO:0000313" key="3">
    <source>
        <dbReference type="EMBL" id="TDR32370.1"/>
    </source>
</evidence>
<accession>A0A4R6YA17</accession>
<dbReference type="SMART" id="SM01152">
    <property type="entry name" value="DUF167"/>
    <property type="match status" value="1"/>
</dbReference>
<dbReference type="HAMAP" id="MF_00634">
    <property type="entry name" value="UPF0235"/>
    <property type="match status" value="1"/>
</dbReference>
<dbReference type="PANTHER" id="PTHR13420:SF7">
    <property type="entry name" value="UPF0235 PROTEIN C15ORF40"/>
    <property type="match status" value="1"/>
</dbReference>
<dbReference type="InterPro" id="IPR003746">
    <property type="entry name" value="DUF167"/>
</dbReference>
<dbReference type="AlphaFoldDB" id="A0A4R6YA17"/>
<dbReference type="RefSeq" id="WP_246012031.1">
    <property type="nucleotide sequence ID" value="NZ_SNZE01000004.1"/>
</dbReference>
<dbReference type="EMBL" id="SNZE01000004">
    <property type="protein sequence ID" value="TDR32370.1"/>
    <property type="molecule type" value="Genomic_DNA"/>
</dbReference>
<name>A0A4R6YA17_9BURK</name>
<organism evidence="3 4">
    <name type="scientific">Hydromonas duriensis</name>
    <dbReference type="NCBI Taxonomy" id="1527608"/>
    <lineage>
        <taxon>Bacteria</taxon>
        <taxon>Pseudomonadati</taxon>
        <taxon>Pseudomonadota</taxon>
        <taxon>Betaproteobacteria</taxon>
        <taxon>Burkholderiales</taxon>
        <taxon>Burkholderiaceae</taxon>
        <taxon>Hydromonas</taxon>
    </lineage>
</organism>